<comment type="function">
    <text evidence="3">Catalyzes the epimerization of the C3' and C5'positions of dTDP-6-deoxy-D-xylo-4-hexulose, forming dTDP-6-deoxy-L-lyxo-4-hexulose.</text>
</comment>
<dbReference type="CDD" id="cd00438">
    <property type="entry name" value="cupin_RmlC"/>
    <property type="match status" value="1"/>
</dbReference>
<comment type="subunit">
    <text evidence="3">Homodimer.</text>
</comment>
<gene>
    <name evidence="4" type="primary">rfbC</name>
    <name evidence="4" type="ORF">LKD75_10150</name>
</gene>
<dbReference type="Pfam" id="PF00908">
    <property type="entry name" value="dTDP_sugar_isom"/>
    <property type="match status" value="1"/>
</dbReference>
<dbReference type="Proteomes" id="UP001197795">
    <property type="component" value="Unassembled WGS sequence"/>
</dbReference>
<feature type="active site" description="Proton donor" evidence="1">
    <location>
        <position position="133"/>
    </location>
</feature>
<feature type="active site" description="Proton acceptor" evidence="1">
    <location>
        <position position="64"/>
    </location>
</feature>
<evidence type="ECO:0000313" key="5">
    <source>
        <dbReference type="Proteomes" id="UP001197795"/>
    </source>
</evidence>
<comment type="similarity">
    <text evidence="3">Belongs to the dTDP-4-dehydrorhamnose 3,5-epimerase family.</text>
</comment>
<dbReference type="EMBL" id="JAJEPV010000022">
    <property type="protein sequence ID" value="MCC2119945.1"/>
    <property type="molecule type" value="Genomic_DNA"/>
</dbReference>
<dbReference type="RefSeq" id="WP_227733389.1">
    <property type="nucleotide sequence ID" value="NZ_JAJEPV010000022.1"/>
</dbReference>
<comment type="caution">
    <text evidence="4">The sequence shown here is derived from an EMBL/GenBank/DDBJ whole genome shotgun (WGS) entry which is preliminary data.</text>
</comment>
<evidence type="ECO:0000256" key="1">
    <source>
        <dbReference type="PIRSR" id="PIRSR600888-1"/>
    </source>
</evidence>
<dbReference type="AlphaFoldDB" id="A0AAE3A356"/>
<organism evidence="4 5">
    <name type="scientific">Waltera acetigignens</name>
    <dbReference type="NCBI Taxonomy" id="2981769"/>
    <lineage>
        <taxon>Bacteria</taxon>
        <taxon>Bacillati</taxon>
        <taxon>Bacillota</taxon>
        <taxon>Clostridia</taxon>
        <taxon>Lachnospirales</taxon>
        <taxon>Lachnospiraceae</taxon>
        <taxon>Waltera</taxon>
    </lineage>
</organism>
<dbReference type="GO" id="GO:0005829">
    <property type="term" value="C:cytosol"/>
    <property type="evidence" value="ECO:0007669"/>
    <property type="project" value="TreeGrafter"/>
</dbReference>
<keyword evidence="5" id="KW-1185">Reference proteome</keyword>
<feature type="site" description="Participates in a stacking interaction with the thymidine ring of dTDP-4-oxo-6-deoxyglucose" evidence="2">
    <location>
        <position position="139"/>
    </location>
</feature>
<comment type="catalytic activity">
    <reaction evidence="3">
        <text>dTDP-4-dehydro-6-deoxy-alpha-D-glucose = dTDP-4-dehydro-beta-L-rhamnose</text>
        <dbReference type="Rhea" id="RHEA:16969"/>
        <dbReference type="ChEBI" id="CHEBI:57649"/>
        <dbReference type="ChEBI" id="CHEBI:62830"/>
        <dbReference type="EC" id="5.1.3.13"/>
    </reaction>
</comment>
<keyword evidence="3 4" id="KW-0413">Isomerase</keyword>
<proteinExistence type="inferred from homology"/>
<dbReference type="InterPro" id="IPR000888">
    <property type="entry name" value="RmlC-like"/>
</dbReference>
<dbReference type="GO" id="GO:0000271">
    <property type="term" value="P:polysaccharide biosynthetic process"/>
    <property type="evidence" value="ECO:0007669"/>
    <property type="project" value="TreeGrafter"/>
</dbReference>
<evidence type="ECO:0000256" key="2">
    <source>
        <dbReference type="PIRSR" id="PIRSR600888-3"/>
    </source>
</evidence>
<dbReference type="GO" id="GO:0019305">
    <property type="term" value="P:dTDP-rhamnose biosynthetic process"/>
    <property type="evidence" value="ECO:0007669"/>
    <property type="project" value="UniProtKB-UniRule"/>
</dbReference>
<dbReference type="InterPro" id="IPR011051">
    <property type="entry name" value="RmlC_Cupin_sf"/>
</dbReference>
<dbReference type="EC" id="5.1.3.13" evidence="3"/>
<sequence>MSQFKFSKLPLEGAYLIDNFYVGDNRGGFTKYFEKDIYGNAGIRFSVNETFASISAKNVIRGLHFQTNNPQAKLVSVVRGKVWDVIVDLRVQSPTYKKWISAELSIENHRALYVPKGFAHGFVSLEDETIMLYQCEGAYDKETDTGVLFNDPEIGIEWPIEEKDAIHSERDLQLMSISEYEKNPISMS</sequence>
<name>A0AAE3A356_9FIRM</name>
<dbReference type="GO" id="GO:0008830">
    <property type="term" value="F:dTDP-4-dehydrorhamnose 3,5-epimerase activity"/>
    <property type="evidence" value="ECO:0007669"/>
    <property type="project" value="UniProtKB-UniRule"/>
</dbReference>
<reference evidence="4 5" key="1">
    <citation type="submission" date="2021-10" db="EMBL/GenBank/DDBJ databases">
        <title>Anaerobic single-cell dispensing facilitates the cultivation of human gut bacteria.</title>
        <authorList>
            <person name="Afrizal A."/>
        </authorList>
    </citation>
    <scope>NUCLEOTIDE SEQUENCE [LARGE SCALE GENOMIC DNA]</scope>
    <source>
        <strain evidence="4 5">CLA-AA-H273</strain>
    </source>
</reference>
<dbReference type="SUPFAM" id="SSF51182">
    <property type="entry name" value="RmlC-like cupins"/>
    <property type="match status" value="1"/>
</dbReference>
<dbReference type="PANTHER" id="PTHR21047">
    <property type="entry name" value="DTDP-6-DEOXY-D-GLUCOSE-3,5 EPIMERASE"/>
    <property type="match status" value="1"/>
</dbReference>
<evidence type="ECO:0000313" key="4">
    <source>
        <dbReference type="EMBL" id="MCC2119945.1"/>
    </source>
</evidence>
<dbReference type="Gene3D" id="2.60.120.10">
    <property type="entry name" value="Jelly Rolls"/>
    <property type="match status" value="1"/>
</dbReference>
<comment type="pathway">
    <text evidence="3">Carbohydrate biosynthesis; dTDP-L-rhamnose biosynthesis.</text>
</comment>
<dbReference type="InterPro" id="IPR014710">
    <property type="entry name" value="RmlC-like_jellyroll"/>
</dbReference>
<protein>
    <recommendedName>
        <fullName evidence="3">dTDP-4-dehydrorhamnose 3,5-epimerase</fullName>
        <ecNumber evidence="3">5.1.3.13</ecNumber>
    </recommendedName>
    <alternativeName>
        <fullName evidence="3">Thymidine diphospho-4-keto-rhamnose 3,5-epimerase</fullName>
    </alternativeName>
</protein>
<dbReference type="NCBIfam" id="TIGR01221">
    <property type="entry name" value="rmlC"/>
    <property type="match status" value="1"/>
</dbReference>
<dbReference type="PANTHER" id="PTHR21047:SF2">
    <property type="entry name" value="THYMIDINE DIPHOSPHO-4-KETO-RHAMNOSE 3,5-EPIMERASE"/>
    <property type="match status" value="1"/>
</dbReference>
<accession>A0AAE3A356</accession>
<evidence type="ECO:0000256" key="3">
    <source>
        <dbReference type="RuleBase" id="RU364069"/>
    </source>
</evidence>